<feature type="compositionally biased region" description="Basic residues" evidence="1">
    <location>
        <begin position="45"/>
        <end position="59"/>
    </location>
</feature>
<feature type="region of interest" description="Disordered" evidence="1">
    <location>
        <begin position="17"/>
        <end position="59"/>
    </location>
</feature>
<reference evidence="2" key="1">
    <citation type="submission" date="2015-04" db="UniProtKB">
        <authorList>
            <consortium name="EnsemblPlants"/>
        </authorList>
    </citation>
    <scope>IDENTIFICATION</scope>
    <source>
        <strain evidence="2">SL10</strain>
    </source>
</reference>
<dbReference type="Gramene" id="ONIVA02G00140.1">
    <property type="protein sequence ID" value="ONIVA02G00140.1"/>
    <property type="gene ID" value="ONIVA02G00140"/>
</dbReference>
<keyword evidence="3" id="KW-1185">Reference proteome</keyword>
<protein>
    <submittedName>
        <fullName evidence="2">Uncharacterized protein</fullName>
    </submittedName>
</protein>
<evidence type="ECO:0000313" key="2">
    <source>
        <dbReference type="EnsemblPlants" id="ONIVA02G00140.1"/>
    </source>
</evidence>
<dbReference type="HOGENOM" id="CLU_2162486_0_0_1"/>
<dbReference type="EnsemblPlants" id="ONIVA02G00140.1">
    <property type="protein sequence ID" value="ONIVA02G00140.1"/>
    <property type="gene ID" value="ONIVA02G00140"/>
</dbReference>
<dbReference type="AlphaFoldDB" id="A0A0E0FZS2"/>
<accession>A0A0E0FZS2</accession>
<name>A0A0E0FZS2_ORYNI</name>
<organism evidence="2">
    <name type="scientific">Oryza nivara</name>
    <name type="common">Indian wild rice</name>
    <name type="synonym">Oryza sativa f. spontanea</name>
    <dbReference type="NCBI Taxonomy" id="4536"/>
    <lineage>
        <taxon>Eukaryota</taxon>
        <taxon>Viridiplantae</taxon>
        <taxon>Streptophyta</taxon>
        <taxon>Embryophyta</taxon>
        <taxon>Tracheophyta</taxon>
        <taxon>Spermatophyta</taxon>
        <taxon>Magnoliopsida</taxon>
        <taxon>Liliopsida</taxon>
        <taxon>Poales</taxon>
        <taxon>Poaceae</taxon>
        <taxon>BOP clade</taxon>
        <taxon>Oryzoideae</taxon>
        <taxon>Oryzeae</taxon>
        <taxon>Oryzinae</taxon>
        <taxon>Oryza</taxon>
    </lineage>
</organism>
<evidence type="ECO:0000256" key="1">
    <source>
        <dbReference type="SAM" id="MobiDB-lite"/>
    </source>
</evidence>
<reference evidence="2" key="2">
    <citation type="submission" date="2018-04" db="EMBL/GenBank/DDBJ databases">
        <title>OnivRS2 (Oryza nivara Reference Sequence Version 2).</title>
        <authorList>
            <person name="Zhang J."/>
            <person name="Kudrna D."/>
            <person name="Lee S."/>
            <person name="Talag J."/>
            <person name="Rajasekar S."/>
            <person name="Welchert J."/>
            <person name="Hsing Y.-I."/>
            <person name="Wing R.A."/>
        </authorList>
    </citation>
    <scope>NUCLEOTIDE SEQUENCE [LARGE SCALE GENOMIC DNA]</scope>
    <source>
        <strain evidence="2">SL10</strain>
    </source>
</reference>
<sequence>MPPRQTRASTAVLLHLAARGRRRTVSPAWETARRRDKASPPPSPGRRRKREGRRWRRKKMDGNLTAVVYTLRLRHELETPSVPFHSMAMIDRQRHVRQQTSPMDLTPSVQL</sequence>
<evidence type="ECO:0000313" key="3">
    <source>
        <dbReference type="Proteomes" id="UP000006591"/>
    </source>
</evidence>
<dbReference type="Proteomes" id="UP000006591">
    <property type="component" value="Chromosome 2"/>
</dbReference>
<proteinExistence type="predicted"/>